<evidence type="ECO:0000313" key="2">
    <source>
        <dbReference type="EMBL" id="MDA7415706.1"/>
    </source>
</evidence>
<evidence type="ECO:0000256" key="1">
    <source>
        <dbReference type="SAM" id="Phobius"/>
    </source>
</evidence>
<dbReference type="RefSeq" id="WP_271426985.1">
    <property type="nucleotide sequence ID" value="NZ_JAQIPB010000002.1"/>
</dbReference>
<keyword evidence="1" id="KW-1133">Transmembrane helix</keyword>
<keyword evidence="3" id="KW-1185">Reference proteome</keyword>
<feature type="transmembrane region" description="Helical" evidence="1">
    <location>
        <begin position="22"/>
        <end position="40"/>
    </location>
</feature>
<accession>A0AAE3N7C4</accession>
<dbReference type="Proteomes" id="UP001212602">
    <property type="component" value="Unassembled WGS sequence"/>
</dbReference>
<sequence>MSAPAASPTASPSTWKTAALRLAGWATAAAVLLGVLALYLRPGFLVMLSDMIWACFGG</sequence>
<comment type="caution">
    <text evidence="2">The sequence shown here is derived from an EMBL/GenBank/DDBJ whole genome shotgun (WGS) entry which is preliminary data.</text>
</comment>
<evidence type="ECO:0000313" key="3">
    <source>
        <dbReference type="Proteomes" id="UP001212602"/>
    </source>
</evidence>
<proteinExistence type="predicted"/>
<name>A0AAE3N7C4_9BURK</name>
<keyword evidence="1" id="KW-0812">Transmembrane</keyword>
<dbReference type="AlphaFoldDB" id="A0AAE3N7C4"/>
<gene>
    <name evidence="2" type="ORF">PGB34_04960</name>
</gene>
<organism evidence="2 3">
    <name type="scientific">Xenophilus arseniciresistens</name>
    <dbReference type="NCBI Taxonomy" id="1283306"/>
    <lineage>
        <taxon>Bacteria</taxon>
        <taxon>Pseudomonadati</taxon>
        <taxon>Pseudomonadota</taxon>
        <taxon>Betaproteobacteria</taxon>
        <taxon>Burkholderiales</taxon>
        <taxon>Comamonadaceae</taxon>
        <taxon>Xenophilus</taxon>
    </lineage>
</organism>
<protein>
    <submittedName>
        <fullName evidence="2">Uncharacterized protein</fullName>
    </submittedName>
</protein>
<reference evidence="2" key="1">
    <citation type="submission" date="2023-01" db="EMBL/GenBank/DDBJ databases">
        <title>Xenophilus mangrovi sp. nov., isolated from soil of Mangrove nature reserve.</title>
        <authorList>
            <person name="Xu S."/>
            <person name="Liu Z."/>
            <person name="Xu Y."/>
        </authorList>
    </citation>
    <scope>NUCLEOTIDE SEQUENCE</scope>
    <source>
        <strain evidence="2">YW8</strain>
    </source>
</reference>
<dbReference type="EMBL" id="JAQIPB010000002">
    <property type="protein sequence ID" value="MDA7415706.1"/>
    <property type="molecule type" value="Genomic_DNA"/>
</dbReference>
<keyword evidence="1" id="KW-0472">Membrane</keyword>